<evidence type="ECO:0000256" key="7">
    <source>
        <dbReference type="ARBA" id="ARBA00023159"/>
    </source>
</evidence>
<dbReference type="GO" id="GO:0051289">
    <property type="term" value="P:protein homotetramerization"/>
    <property type="evidence" value="ECO:0007669"/>
    <property type="project" value="InterPro"/>
</dbReference>
<accession>A0A0K2TYQ0</accession>
<dbReference type="EMBL" id="HACA01013767">
    <property type="protein sequence ID" value="CDW31128.1"/>
    <property type="molecule type" value="Transcribed_RNA"/>
</dbReference>
<feature type="region of interest" description="Disordered" evidence="10">
    <location>
        <begin position="124"/>
        <end position="149"/>
    </location>
</feature>
<dbReference type="InterPro" id="IPR024786">
    <property type="entry name" value="TORC"/>
</dbReference>
<evidence type="ECO:0000256" key="9">
    <source>
        <dbReference type="ARBA" id="ARBA00023242"/>
    </source>
</evidence>
<keyword evidence="9" id="KW-0539">Nucleus</keyword>
<keyword evidence="7" id="KW-0010">Activator</keyword>
<dbReference type="Pfam" id="PF12884">
    <property type="entry name" value="TORC_N"/>
    <property type="match status" value="1"/>
</dbReference>
<evidence type="ECO:0000256" key="1">
    <source>
        <dbReference type="ARBA" id="ARBA00004123"/>
    </source>
</evidence>
<dbReference type="GO" id="GO:0005737">
    <property type="term" value="C:cytoplasm"/>
    <property type="evidence" value="ECO:0007669"/>
    <property type="project" value="UniProtKB-SubCell"/>
</dbReference>
<evidence type="ECO:0000313" key="12">
    <source>
        <dbReference type="EMBL" id="CDW31128.1"/>
    </source>
</evidence>
<evidence type="ECO:0000256" key="10">
    <source>
        <dbReference type="SAM" id="MobiDB-lite"/>
    </source>
</evidence>
<keyword evidence="6" id="KW-0805">Transcription regulation</keyword>
<dbReference type="PANTHER" id="PTHR13589:SF15">
    <property type="entry name" value="CREB-REGULATED TRANSCRIPTION COACTIVATOR, ISOFORM B"/>
    <property type="match status" value="1"/>
</dbReference>
<evidence type="ECO:0000256" key="4">
    <source>
        <dbReference type="ARBA" id="ARBA00022490"/>
    </source>
</evidence>
<proteinExistence type="inferred from homology"/>
<keyword evidence="8" id="KW-0804">Transcription</keyword>
<comment type="similarity">
    <text evidence="3">Belongs to the TORC family.</text>
</comment>
<feature type="domain" description="Transducer of regulated CREB activity N-terminal" evidence="11">
    <location>
        <begin position="8"/>
        <end position="43"/>
    </location>
</feature>
<evidence type="ECO:0000259" key="11">
    <source>
        <dbReference type="Pfam" id="PF12884"/>
    </source>
</evidence>
<name>A0A0K2TYQ0_LEPSM</name>
<feature type="region of interest" description="Disordered" evidence="10">
    <location>
        <begin position="1"/>
        <end position="24"/>
    </location>
</feature>
<reference evidence="12" key="1">
    <citation type="submission" date="2014-05" db="EMBL/GenBank/DDBJ databases">
        <authorList>
            <person name="Chronopoulou M."/>
        </authorList>
    </citation>
    <scope>NUCLEOTIDE SEQUENCE</scope>
    <source>
        <tissue evidence="12">Whole organism</tissue>
    </source>
</reference>
<evidence type="ECO:0000256" key="6">
    <source>
        <dbReference type="ARBA" id="ARBA00023015"/>
    </source>
</evidence>
<dbReference type="GO" id="GO:0045944">
    <property type="term" value="P:positive regulation of transcription by RNA polymerase II"/>
    <property type="evidence" value="ECO:0007669"/>
    <property type="project" value="TreeGrafter"/>
</dbReference>
<organism evidence="12">
    <name type="scientific">Lepeophtheirus salmonis</name>
    <name type="common">Salmon louse</name>
    <name type="synonym">Caligus salmonis</name>
    <dbReference type="NCBI Taxonomy" id="72036"/>
    <lineage>
        <taxon>Eukaryota</taxon>
        <taxon>Metazoa</taxon>
        <taxon>Ecdysozoa</taxon>
        <taxon>Arthropoda</taxon>
        <taxon>Crustacea</taxon>
        <taxon>Multicrustacea</taxon>
        <taxon>Hexanauplia</taxon>
        <taxon>Copepoda</taxon>
        <taxon>Siphonostomatoida</taxon>
        <taxon>Caligidae</taxon>
        <taxon>Lepeophtheirus</taxon>
    </lineage>
</organism>
<dbReference type="OrthoDB" id="8947034at2759"/>
<dbReference type="PANTHER" id="PTHR13589">
    <property type="entry name" value="CREB-REGULATED TRANSCRIPTION COACTIVATOR"/>
    <property type="match status" value="1"/>
</dbReference>
<dbReference type="AlphaFoldDB" id="A0A0K2TYQ0"/>
<protein>
    <recommendedName>
        <fullName evidence="11">Transducer of regulated CREB activity N-terminal domain-containing protein</fullName>
    </recommendedName>
</protein>
<evidence type="ECO:0000256" key="2">
    <source>
        <dbReference type="ARBA" id="ARBA00004496"/>
    </source>
</evidence>
<sequence>MASCSHNNPRKFSEKIALHKQKEAEDKLEYDKIMSECAMVKGTAGRIPSSPMSSHNNVHHPPPAYSNNMCSDVNSRLLPPNISCSSNRHGSLPNVNAAIQSMEHPGLHTEGIPLILDQRLQSYQHQHHHPPHHSVHHANSPHGHHISLREQQPGPIRSVKNRIDTSPYGSSYHLLPPANPVDWRRTVSDSSLHHSVHGAGGSHENLSKTQGPSHLLSSSPHKRSNSEGRDFLFIVSFVQ</sequence>
<keyword evidence="4" id="KW-0963">Cytoplasm</keyword>
<evidence type="ECO:0000256" key="8">
    <source>
        <dbReference type="ARBA" id="ARBA00023163"/>
    </source>
</evidence>
<dbReference type="InterPro" id="IPR024783">
    <property type="entry name" value="TORC_N"/>
</dbReference>
<comment type="subcellular location">
    <subcellularLocation>
        <location evidence="2">Cytoplasm</location>
    </subcellularLocation>
    <subcellularLocation>
        <location evidence="1">Nucleus</location>
    </subcellularLocation>
</comment>
<feature type="region of interest" description="Disordered" evidence="10">
    <location>
        <begin position="192"/>
        <end position="224"/>
    </location>
</feature>
<feature type="compositionally biased region" description="Basic residues" evidence="10">
    <location>
        <begin position="125"/>
        <end position="136"/>
    </location>
</feature>
<evidence type="ECO:0000256" key="5">
    <source>
        <dbReference type="ARBA" id="ARBA00022553"/>
    </source>
</evidence>
<dbReference type="GO" id="GO:0008140">
    <property type="term" value="F:cAMP response element binding protein binding"/>
    <property type="evidence" value="ECO:0007669"/>
    <property type="project" value="InterPro"/>
</dbReference>
<keyword evidence="5" id="KW-0597">Phosphoprotein</keyword>
<evidence type="ECO:0000256" key="3">
    <source>
        <dbReference type="ARBA" id="ARBA00007167"/>
    </source>
</evidence>
<dbReference type="GO" id="GO:0005634">
    <property type="term" value="C:nucleus"/>
    <property type="evidence" value="ECO:0007669"/>
    <property type="project" value="UniProtKB-SubCell"/>
</dbReference>
<feature type="compositionally biased region" description="Polar residues" evidence="10">
    <location>
        <begin position="207"/>
        <end position="219"/>
    </location>
</feature>
<feature type="compositionally biased region" description="Basic and acidic residues" evidence="10">
    <location>
        <begin position="11"/>
        <end position="24"/>
    </location>
</feature>